<organism evidence="1 2">
    <name type="scientific">Liparis tanakae</name>
    <name type="common">Tanaka's snailfish</name>
    <dbReference type="NCBI Taxonomy" id="230148"/>
    <lineage>
        <taxon>Eukaryota</taxon>
        <taxon>Metazoa</taxon>
        <taxon>Chordata</taxon>
        <taxon>Craniata</taxon>
        <taxon>Vertebrata</taxon>
        <taxon>Euteleostomi</taxon>
        <taxon>Actinopterygii</taxon>
        <taxon>Neopterygii</taxon>
        <taxon>Teleostei</taxon>
        <taxon>Neoteleostei</taxon>
        <taxon>Acanthomorphata</taxon>
        <taxon>Eupercaria</taxon>
        <taxon>Perciformes</taxon>
        <taxon>Cottioidei</taxon>
        <taxon>Cottales</taxon>
        <taxon>Liparidae</taxon>
        <taxon>Liparis</taxon>
    </lineage>
</organism>
<accession>A0A4Z2IBB6</accession>
<dbReference type="Proteomes" id="UP000314294">
    <property type="component" value="Unassembled WGS sequence"/>
</dbReference>
<keyword evidence="2" id="KW-1185">Reference proteome</keyword>
<comment type="caution">
    <text evidence="1">The sequence shown here is derived from an EMBL/GenBank/DDBJ whole genome shotgun (WGS) entry which is preliminary data.</text>
</comment>
<evidence type="ECO:0000313" key="2">
    <source>
        <dbReference type="Proteomes" id="UP000314294"/>
    </source>
</evidence>
<reference evidence="1 2" key="1">
    <citation type="submission" date="2019-03" db="EMBL/GenBank/DDBJ databases">
        <title>First draft genome of Liparis tanakae, snailfish: a comprehensive survey of snailfish specific genes.</title>
        <authorList>
            <person name="Kim W."/>
            <person name="Song I."/>
            <person name="Jeong J.-H."/>
            <person name="Kim D."/>
            <person name="Kim S."/>
            <person name="Ryu S."/>
            <person name="Song J.Y."/>
            <person name="Lee S.K."/>
        </authorList>
    </citation>
    <scope>NUCLEOTIDE SEQUENCE [LARGE SCALE GENOMIC DNA]</scope>
    <source>
        <tissue evidence="1">Muscle</tissue>
    </source>
</reference>
<sequence length="75" mass="7896">MTGIKNNYTGTENLLADGVEAELLSEAAPVAVRRLIEAAEKHGLNESLYRVPPASGGPAELRQALDSGTYASNII</sequence>
<gene>
    <name evidence="1" type="ORF">EYF80_015020</name>
</gene>
<dbReference type="EMBL" id="SRLO01000111">
    <property type="protein sequence ID" value="TNN74702.1"/>
    <property type="molecule type" value="Genomic_DNA"/>
</dbReference>
<protein>
    <submittedName>
        <fullName evidence="1">Uncharacterized protein</fullName>
    </submittedName>
</protein>
<evidence type="ECO:0000313" key="1">
    <source>
        <dbReference type="EMBL" id="TNN74702.1"/>
    </source>
</evidence>
<dbReference type="AlphaFoldDB" id="A0A4Z2IBB6"/>
<proteinExistence type="predicted"/>
<name>A0A4Z2IBB6_9TELE</name>